<dbReference type="GO" id="GO:0005576">
    <property type="term" value="C:extracellular region"/>
    <property type="evidence" value="ECO:0007669"/>
    <property type="project" value="UniProtKB-SubCell"/>
</dbReference>
<dbReference type="GO" id="GO:0031012">
    <property type="term" value="C:extracellular matrix"/>
    <property type="evidence" value="ECO:0007669"/>
    <property type="project" value="TreeGrafter"/>
</dbReference>
<evidence type="ECO:0000256" key="2">
    <source>
        <dbReference type="ARBA" id="ARBA00022525"/>
    </source>
</evidence>
<dbReference type="Proteomes" id="UP000054560">
    <property type="component" value="Unassembled WGS sequence"/>
</dbReference>
<dbReference type="Gene3D" id="2.80.10.50">
    <property type="match status" value="1"/>
</dbReference>
<keyword evidence="6" id="KW-1185">Reference proteome</keyword>
<dbReference type="Gene3D" id="2.20.100.10">
    <property type="entry name" value="Thrombospondin type-1 (TSP1) repeat"/>
    <property type="match status" value="1"/>
</dbReference>
<proteinExistence type="predicted"/>
<dbReference type="InterPro" id="IPR036383">
    <property type="entry name" value="TSP1_rpt_sf"/>
</dbReference>
<dbReference type="PANTHER" id="PTHR13723:SF281">
    <property type="entry name" value="PAPILIN"/>
    <property type="match status" value="1"/>
</dbReference>
<keyword evidence="4" id="KW-0732">Signal</keyword>
<feature type="region of interest" description="Disordered" evidence="3">
    <location>
        <begin position="1049"/>
        <end position="1119"/>
    </location>
</feature>
<dbReference type="SMART" id="SM00209">
    <property type="entry name" value="TSP1"/>
    <property type="match status" value="2"/>
</dbReference>
<dbReference type="InterPro" id="IPR000884">
    <property type="entry name" value="TSP1_rpt"/>
</dbReference>
<keyword evidence="2" id="KW-0964">Secreted</keyword>
<dbReference type="PANTHER" id="PTHR13723">
    <property type="entry name" value="ADAMTS A DISINTEGRIN AND METALLOPROTEASE WITH THROMBOSPONDIN MOTIFS PROTEASE"/>
    <property type="match status" value="1"/>
</dbReference>
<dbReference type="SUPFAM" id="SSF82895">
    <property type="entry name" value="TSP-1 type 1 repeat"/>
    <property type="match status" value="2"/>
</dbReference>
<dbReference type="PROSITE" id="PS50092">
    <property type="entry name" value="TSP1"/>
    <property type="match status" value="2"/>
</dbReference>
<feature type="compositionally biased region" description="Polar residues" evidence="3">
    <location>
        <begin position="1095"/>
        <end position="1110"/>
    </location>
</feature>
<protein>
    <recommendedName>
        <fullName evidence="7">Ricin B lectin domain-containing protein</fullName>
    </recommendedName>
</protein>
<evidence type="ECO:0008006" key="7">
    <source>
        <dbReference type="Google" id="ProtNLM"/>
    </source>
</evidence>
<feature type="signal peptide" evidence="4">
    <location>
        <begin position="1"/>
        <end position="21"/>
    </location>
</feature>
<dbReference type="InterPro" id="IPR050439">
    <property type="entry name" value="ADAMTS_ADAMTS-like"/>
</dbReference>
<gene>
    <name evidence="5" type="ORF">SARC_02606</name>
</gene>
<dbReference type="GO" id="GO:0006508">
    <property type="term" value="P:proteolysis"/>
    <property type="evidence" value="ECO:0007669"/>
    <property type="project" value="TreeGrafter"/>
</dbReference>
<dbReference type="eggNOG" id="KOG1216">
    <property type="taxonomic scope" value="Eukaryota"/>
</dbReference>
<dbReference type="Pfam" id="PF00090">
    <property type="entry name" value="TSP_1"/>
    <property type="match status" value="2"/>
</dbReference>
<reference evidence="5 6" key="1">
    <citation type="submission" date="2011-02" db="EMBL/GenBank/DDBJ databases">
        <title>The Genome Sequence of Sphaeroforma arctica JP610.</title>
        <authorList>
            <consortium name="The Broad Institute Genome Sequencing Platform"/>
            <person name="Russ C."/>
            <person name="Cuomo C."/>
            <person name="Young S.K."/>
            <person name="Zeng Q."/>
            <person name="Gargeya S."/>
            <person name="Alvarado L."/>
            <person name="Berlin A."/>
            <person name="Chapman S.B."/>
            <person name="Chen Z."/>
            <person name="Freedman E."/>
            <person name="Gellesch M."/>
            <person name="Goldberg J."/>
            <person name="Griggs A."/>
            <person name="Gujja S."/>
            <person name="Heilman E."/>
            <person name="Heiman D."/>
            <person name="Howarth C."/>
            <person name="Mehta T."/>
            <person name="Neiman D."/>
            <person name="Pearson M."/>
            <person name="Roberts A."/>
            <person name="Saif S."/>
            <person name="Shea T."/>
            <person name="Shenoy N."/>
            <person name="Sisk P."/>
            <person name="Stolte C."/>
            <person name="Sykes S."/>
            <person name="White J."/>
            <person name="Yandava C."/>
            <person name="Burger G."/>
            <person name="Gray M.W."/>
            <person name="Holland P.W.H."/>
            <person name="King N."/>
            <person name="Lang F.B.F."/>
            <person name="Roger A.J."/>
            <person name="Ruiz-Trillo I."/>
            <person name="Haas B."/>
            <person name="Nusbaum C."/>
            <person name="Birren B."/>
        </authorList>
    </citation>
    <scope>NUCLEOTIDE SEQUENCE [LARGE SCALE GENOMIC DNA]</scope>
    <source>
        <strain evidence="5 6">JP610</strain>
    </source>
</reference>
<dbReference type="GO" id="GO:0030198">
    <property type="term" value="P:extracellular matrix organization"/>
    <property type="evidence" value="ECO:0007669"/>
    <property type="project" value="TreeGrafter"/>
</dbReference>
<feature type="compositionally biased region" description="Polar residues" evidence="3">
    <location>
        <begin position="1058"/>
        <end position="1072"/>
    </location>
</feature>
<dbReference type="EMBL" id="KQ241715">
    <property type="protein sequence ID" value="KNC85186.1"/>
    <property type="molecule type" value="Genomic_DNA"/>
</dbReference>
<sequence>MNFRRGVALLVLASAFDSSFAQDEGEDGGGVTNDNFVQEQPINVIDAGAFDATTDEDLAPLVDERQVDTTDDDEDTTMVAEESKFLRPPFKSVSLDNDEFESYVIRRNGTAQCVGLTDTDTTDPIPITEPCDGSLSQLWLRIANDENQGQWQNRMTYTCITVPYDGQESIIMKTCSATTLNNQKILDDALIAPRPNTDSNLCITPCADDSGLLCSFEAGTEASCNIAQGTIDAYNYNLYAEPFCDSPVSDGRWEIDLYGECSATCDSGTRPVTYTCSSLREFKYACCGDEPEEIVPCNSVPCGANVGNYKVIKSTASLEAVDANPLCIDAVDPTHVEMRPCSGSDSQLFIQIDPKQDKQWVNKATGNCVQVPERYNMDKTTDFIFLRPCQTDTGTSDDLRYQQFYVDELVESRVRTCLSPCNELNNLVVEDLSAQLVSGFEEEEFFNPAPINKESVCAVRDDDEGATSWCQAGSFSYLGLEIYNNRMEDQLWCEQENSYGEWLFFGEGSCSKTCGGGALPLDYRCIPKDINVETACCGDKEGAGSYLCNAQPCNGTQEDIWVLLDSVDRTQCATTTDENTLVFEECTSGNAGQQFIYFEGREGEGDSQQWYNPESGFCVTVQYPEVDDEVLQPSIVMANCSLDPMDTQFFSEPTTLVNTGVGACLAPCDDNSTRVCAFDEDSGPWCETSSPVINQLMAAAKYCSLDNVDCTAPTTTEVTVTSFTTVTGELPTQTSLETTQETITEIPVVTITSVVTQTGTELPPTDVTVTETTTVDGSLSTVLPTESESITDGVTVTETTTTVDTASTDTSITDIKTETFTSATTETAPGTSFTSTTVDIQTVTETAETTVPVTVTETSAATDTVLITSTEILPSPAPITTSVVTETITSTGAESTVTELITTTEGVTTTTEITSTTLDPSTSTVTSVSFSTVTRPLTGTFTTTEVTSTTLDPSTITTTSISLTTETRPPEASTTTTTFVVSSTLDPSTSTETSFETETSTLPASSQQQSSTVTEVVTSTADASTSTVTEIDITTASTSTVTDVITSTADASTSTVTEIDTVTSDGPQFPTFSSVDPSSDASSSASGFPTDPFVPTTSSDTETPAETSETQPDDAVDGNWSEWSDCSVTCSFGIQTRTCTQPEPQNGGETCPGPAIRTCSPAPCSRADFDRRSVEEISLAEDEQRRIADQIVSLSLADSTSFRRQDNDKVL</sequence>
<feature type="compositionally biased region" description="Low complexity" evidence="3">
    <location>
        <begin position="1073"/>
        <end position="1086"/>
    </location>
</feature>
<organism evidence="5 6">
    <name type="scientific">Sphaeroforma arctica JP610</name>
    <dbReference type="NCBI Taxonomy" id="667725"/>
    <lineage>
        <taxon>Eukaryota</taxon>
        <taxon>Ichthyosporea</taxon>
        <taxon>Ichthyophonida</taxon>
        <taxon>Sphaeroforma</taxon>
    </lineage>
</organism>
<comment type="subcellular location">
    <subcellularLocation>
        <location evidence="1">Secreted</location>
    </subcellularLocation>
</comment>
<feature type="chain" id="PRO_5005539172" description="Ricin B lectin domain-containing protein" evidence="4">
    <location>
        <begin position="22"/>
        <end position="1211"/>
    </location>
</feature>
<dbReference type="CDD" id="cd00161">
    <property type="entry name" value="beta-trefoil_Ricin-like"/>
    <property type="match status" value="1"/>
</dbReference>
<dbReference type="RefSeq" id="XP_014159088.1">
    <property type="nucleotide sequence ID" value="XM_014303613.1"/>
</dbReference>
<feature type="region of interest" description="Disordered" evidence="3">
    <location>
        <begin position="964"/>
        <end position="1015"/>
    </location>
</feature>
<evidence type="ECO:0000313" key="6">
    <source>
        <dbReference type="Proteomes" id="UP000054560"/>
    </source>
</evidence>
<name>A0A0L0G8I4_9EUKA</name>
<dbReference type="InterPro" id="IPR035992">
    <property type="entry name" value="Ricin_B-like_lectins"/>
</dbReference>
<dbReference type="GO" id="GO:0004222">
    <property type="term" value="F:metalloendopeptidase activity"/>
    <property type="evidence" value="ECO:0007669"/>
    <property type="project" value="TreeGrafter"/>
</dbReference>
<dbReference type="OrthoDB" id="6273859at2759"/>
<dbReference type="STRING" id="667725.A0A0L0G8I4"/>
<evidence type="ECO:0000313" key="5">
    <source>
        <dbReference type="EMBL" id="KNC85186.1"/>
    </source>
</evidence>
<evidence type="ECO:0000256" key="3">
    <source>
        <dbReference type="SAM" id="MobiDB-lite"/>
    </source>
</evidence>
<dbReference type="AlphaFoldDB" id="A0A0L0G8I4"/>
<dbReference type="SUPFAM" id="SSF50370">
    <property type="entry name" value="Ricin B-like lectins"/>
    <property type="match status" value="3"/>
</dbReference>
<accession>A0A0L0G8I4</accession>
<evidence type="ECO:0000256" key="4">
    <source>
        <dbReference type="SAM" id="SignalP"/>
    </source>
</evidence>
<dbReference type="GeneID" id="25903110"/>
<evidence type="ECO:0000256" key="1">
    <source>
        <dbReference type="ARBA" id="ARBA00004613"/>
    </source>
</evidence>